<evidence type="ECO:0000256" key="4">
    <source>
        <dbReference type="ARBA" id="ARBA00023002"/>
    </source>
</evidence>
<keyword evidence="6 9" id="KW-0472">Membrane</keyword>
<sequence>MDTATNHHGSFDRETQPFLEFKNHTLPEPAATSGQQSCFVSFCPSAKVLLLAHLLLFILNICILTPVVYFGHQHYVNKHSVSTVWSPAENVIEWEARVIDAIPGSTLYTGYPTPESDAAWTDLLRGINLRILPDEMKRLGYTSLALKDGSGYVGSLGVYHELHCLKRVRKMLYRDYYYPDMTAHEAGHRMGHLEHCLEQIRQSSICHGDINVIPYSWLRDENNLTALPTMQFGSLHQCVNWEKLDGWAKARRVDLFDENLLKPADLAGEHGAED</sequence>
<dbReference type="InterPro" id="IPR021765">
    <property type="entry name" value="UstYa-like"/>
</dbReference>
<evidence type="ECO:0008006" key="12">
    <source>
        <dbReference type="Google" id="ProtNLM"/>
    </source>
</evidence>
<dbReference type="OrthoDB" id="3687641at2759"/>
<feature type="transmembrane region" description="Helical" evidence="9">
    <location>
        <begin position="50"/>
        <end position="70"/>
    </location>
</feature>
<keyword evidence="3 9" id="KW-1133">Transmembrane helix</keyword>
<evidence type="ECO:0000256" key="7">
    <source>
        <dbReference type="ARBA" id="ARBA00023180"/>
    </source>
</evidence>
<keyword evidence="2 9" id="KW-0812">Transmembrane</keyword>
<reference evidence="10" key="1">
    <citation type="submission" date="2022-10" db="EMBL/GenBank/DDBJ databases">
        <title>Tapping the CABI collections for fungal endophytes: first genome assemblies for Collariella, Neodidymelliopsis, Ascochyta clinopodiicola, Didymella pomorum, Didymosphaeria variabile, Neocosmospora piperis and Neocucurbitaria cava.</title>
        <authorList>
            <person name="Hill R."/>
        </authorList>
    </citation>
    <scope>NUCLEOTIDE SEQUENCE</scope>
    <source>
        <strain evidence="10">IMI 355082</strain>
    </source>
</reference>
<evidence type="ECO:0000256" key="2">
    <source>
        <dbReference type="ARBA" id="ARBA00022692"/>
    </source>
</evidence>
<dbReference type="GO" id="GO:0043386">
    <property type="term" value="P:mycotoxin biosynthetic process"/>
    <property type="evidence" value="ECO:0007669"/>
    <property type="project" value="InterPro"/>
</dbReference>
<organism evidence="10 11">
    <name type="scientific">Gnomoniopsis smithogilvyi</name>
    <dbReference type="NCBI Taxonomy" id="1191159"/>
    <lineage>
        <taxon>Eukaryota</taxon>
        <taxon>Fungi</taxon>
        <taxon>Dikarya</taxon>
        <taxon>Ascomycota</taxon>
        <taxon>Pezizomycotina</taxon>
        <taxon>Sordariomycetes</taxon>
        <taxon>Sordariomycetidae</taxon>
        <taxon>Diaporthales</taxon>
        <taxon>Gnomoniaceae</taxon>
        <taxon>Gnomoniopsis</taxon>
    </lineage>
</organism>
<evidence type="ECO:0000256" key="5">
    <source>
        <dbReference type="ARBA" id="ARBA00023026"/>
    </source>
</evidence>
<evidence type="ECO:0000313" key="10">
    <source>
        <dbReference type="EMBL" id="KAJ4385387.1"/>
    </source>
</evidence>
<dbReference type="Proteomes" id="UP001140453">
    <property type="component" value="Unassembled WGS sequence"/>
</dbReference>
<dbReference type="AlphaFoldDB" id="A0A9W8YIM8"/>
<keyword evidence="11" id="KW-1185">Reference proteome</keyword>
<comment type="similarity">
    <text evidence="8">Belongs to the ustYa family.</text>
</comment>
<dbReference type="GO" id="GO:0016491">
    <property type="term" value="F:oxidoreductase activity"/>
    <property type="evidence" value="ECO:0007669"/>
    <property type="project" value="UniProtKB-KW"/>
</dbReference>
<gene>
    <name evidence="10" type="ORF">N0V93_009814</name>
</gene>
<evidence type="ECO:0000256" key="1">
    <source>
        <dbReference type="ARBA" id="ARBA00004167"/>
    </source>
</evidence>
<proteinExistence type="inferred from homology"/>
<dbReference type="EMBL" id="JAPEVB010000007">
    <property type="protein sequence ID" value="KAJ4385387.1"/>
    <property type="molecule type" value="Genomic_DNA"/>
</dbReference>
<evidence type="ECO:0000313" key="11">
    <source>
        <dbReference type="Proteomes" id="UP001140453"/>
    </source>
</evidence>
<dbReference type="GO" id="GO:0016020">
    <property type="term" value="C:membrane"/>
    <property type="evidence" value="ECO:0007669"/>
    <property type="project" value="UniProtKB-SubCell"/>
</dbReference>
<keyword evidence="7" id="KW-0325">Glycoprotein</keyword>
<keyword evidence="4" id="KW-0560">Oxidoreductase</keyword>
<evidence type="ECO:0000256" key="6">
    <source>
        <dbReference type="ARBA" id="ARBA00023136"/>
    </source>
</evidence>
<comment type="subcellular location">
    <subcellularLocation>
        <location evidence="1">Membrane</location>
        <topology evidence="1">Single-pass membrane protein</topology>
    </subcellularLocation>
</comment>
<evidence type="ECO:0000256" key="8">
    <source>
        <dbReference type="ARBA" id="ARBA00035112"/>
    </source>
</evidence>
<keyword evidence="5" id="KW-0843">Virulence</keyword>
<dbReference type="PANTHER" id="PTHR33365:SF7">
    <property type="entry name" value="TAT PATHWAY SIGNAL SEQUENCE"/>
    <property type="match status" value="1"/>
</dbReference>
<comment type="caution">
    <text evidence="10">The sequence shown here is derived from an EMBL/GenBank/DDBJ whole genome shotgun (WGS) entry which is preliminary data.</text>
</comment>
<dbReference type="Pfam" id="PF11807">
    <property type="entry name" value="UstYa"/>
    <property type="match status" value="1"/>
</dbReference>
<evidence type="ECO:0000256" key="3">
    <source>
        <dbReference type="ARBA" id="ARBA00022989"/>
    </source>
</evidence>
<protein>
    <recommendedName>
        <fullName evidence="12">Cyclochlorotine biosynthesis protein O</fullName>
    </recommendedName>
</protein>
<accession>A0A9W8YIM8</accession>
<evidence type="ECO:0000256" key="9">
    <source>
        <dbReference type="SAM" id="Phobius"/>
    </source>
</evidence>
<dbReference type="PANTHER" id="PTHR33365">
    <property type="entry name" value="YALI0B05434P"/>
    <property type="match status" value="1"/>
</dbReference>
<name>A0A9W8YIM8_9PEZI</name>